<reference evidence="1 2" key="1">
    <citation type="submission" date="2018-06" db="EMBL/GenBank/DDBJ databases">
        <title>Genomic Encyclopedia of Archaeal and Bacterial Type Strains, Phase II (KMG-II): from individual species to whole genera.</title>
        <authorList>
            <person name="Goeker M."/>
        </authorList>
    </citation>
    <scope>NUCLEOTIDE SEQUENCE [LARGE SCALE GENOMIC DNA]</scope>
    <source>
        <strain evidence="1 2">DSM 24525</strain>
    </source>
</reference>
<dbReference type="InterPro" id="IPR029063">
    <property type="entry name" value="SAM-dependent_MTases_sf"/>
</dbReference>
<keyword evidence="2" id="KW-1185">Reference proteome</keyword>
<dbReference type="InterPro" id="IPR024019">
    <property type="entry name" value="CHP04096"/>
</dbReference>
<protein>
    <submittedName>
        <fullName evidence="1">DNA phosphorothioation-associated putative methyltransferase</fullName>
    </submittedName>
</protein>
<dbReference type="GO" id="GO:0032259">
    <property type="term" value="P:methylation"/>
    <property type="evidence" value="ECO:0007669"/>
    <property type="project" value="UniProtKB-KW"/>
</dbReference>
<sequence length="471" mass="51603">MVSHRILTQADTVFDYGCGQGDDVAALAANGFQAHGWDPHYAPDGLRRPADVVNLGFVLNVIEDRHERAETLTAAYRFAKRALCVAVMPLGKYSFGALRPHGDGYLTARGTFQKYFAQQELRDFIAETLGDAPVAFAPGIFVVFRDKDLEQEVLFRRQVRDITRHSGWHSPERPSRTVNARPELVERIGAELQMLWAAIVDRGRVLDTEEVPSALRERLRAANVSIGRATDLCLSDSVNRDGLAAAATARKEDLLIHLALTLFPGAPRYTTLARSIQRDLRVFFGSHATGMQEANALLFSVGKPEVVRQAVSAAVEAGLGGMRDAATFRFYAPALNRLGAVLRVLVGCAGVLRGGTEGADFIDIKLDGRRLTFFACKDATARLPICAERTRVDLTRLRVSVDQPEGMVLYLKARFLPRDAPGLADQLAFDRKLAAAGIADNEGRGPGYAELREMLKSYRATKGPIGQGDQK</sequence>
<evidence type="ECO:0000313" key="2">
    <source>
        <dbReference type="Proteomes" id="UP000249688"/>
    </source>
</evidence>
<dbReference type="AlphaFoldDB" id="A0A2W7II10"/>
<comment type="caution">
    <text evidence="1">The sequence shown here is derived from an EMBL/GenBank/DDBJ whole genome shotgun (WGS) entry which is preliminary data.</text>
</comment>
<evidence type="ECO:0000313" key="1">
    <source>
        <dbReference type="EMBL" id="PZW38957.1"/>
    </source>
</evidence>
<keyword evidence="1" id="KW-0489">Methyltransferase</keyword>
<keyword evidence="1" id="KW-0808">Transferase</keyword>
<proteinExistence type="predicted"/>
<dbReference type="Proteomes" id="UP000249688">
    <property type="component" value="Unassembled WGS sequence"/>
</dbReference>
<dbReference type="EMBL" id="QKYU01000032">
    <property type="protein sequence ID" value="PZW38957.1"/>
    <property type="molecule type" value="Genomic_DNA"/>
</dbReference>
<name>A0A2W7II10_9PROT</name>
<organism evidence="1 2">
    <name type="scientific">Humitalea rosea</name>
    <dbReference type="NCBI Taxonomy" id="990373"/>
    <lineage>
        <taxon>Bacteria</taxon>
        <taxon>Pseudomonadati</taxon>
        <taxon>Pseudomonadota</taxon>
        <taxon>Alphaproteobacteria</taxon>
        <taxon>Acetobacterales</taxon>
        <taxon>Roseomonadaceae</taxon>
        <taxon>Humitalea</taxon>
    </lineage>
</organism>
<gene>
    <name evidence="1" type="ORF">C8P66_13241</name>
</gene>
<accession>A0A2W7II10</accession>
<dbReference type="NCBIfam" id="TIGR04096">
    <property type="entry name" value="dnd_rel_methyl"/>
    <property type="match status" value="1"/>
</dbReference>
<dbReference type="GO" id="GO:0008168">
    <property type="term" value="F:methyltransferase activity"/>
    <property type="evidence" value="ECO:0007669"/>
    <property type="project" value="UniProtKB-KW"/>
</dbReference>
<dbReference type="SUPFAM" id="SSF53335">
    <property type="entry name" value="S-adenosyl-L-methionine-dependent methyltransferases"/>
    <property type="match status" value="1"/>
</dbReference>